<dbReference type="InterPro" id="IPR041881">
    <property type="entry name" value="PqqD_sf"/>
</dbReference>
<dbReference type="Proteomes" id="UP000515861">
    <property type="component" value="Chromosome"/>
</dbReference>
<dbReference type="KEGG" id="ssau:H8M03_03395"/>
<gene>
    <name evidence="1" type="ORF">H8M03_03395</name>
</gene>
<protein>
    <submittedName>
        <fullName evidence="1">PqqD family protein</fullName>
    </submittedName>
</protein>
<evidence type="ECO:0000313" key="2">
    <source>
        <dbReference type="Proteomes" id="UP000515861"/>
    </source>
</evidence>
<accession>A0A7G9L450</accession>
<dbReference type="EMBL" id="CP060697">
    <property type="protein sequence ID" value="QNM83399.1"/>
    <property type="molecule type" value="Genomic_DNA"/>
</dbReference>
<proteinExistence type="predicted"/>
<reference evidence="1 2" key="1">
    <citation type="submission" date="2020-08" db="EMBL/GenBank/DDBJ databases">
        <title>Sphingomonas sp. sand1-3 16S ribosomal RNA gene Genome sequencing and assembly.</title>
        <authorList>
            <person name="Kang M."/>
        </authorList>
    </citation>
    <scope>NUCLEOTIDE SEQUENCE [LARGE SCALE GENOMIC DNA]</scope>
    <source>
        <strain evidence="2">sand1-3</strain>
    </source>
</reference>
<evidence type="ECO:0000313" key="1">
    <source>
        <dbReference type="EMBL" id="QNM83399.1"/>
    </source>
</evidence>
<keyword evidence="2" id="KW-1185">Reference proteome</keyword>
<dbReference type="Pfam" id="PF05402">
    <property type="entry name" value="PqqD"/>
    <property type="match status" value="1"/>
</dbReference>
<dbReference type="InterPro" id="IPR008792">
    <property type="entry name" value="PQQD"/>
</dbReference>
<dbReference type="RefSeq" id="WP_187480354.1">
    <property type="nucleotide sequence ID" value="NZ_CP060697.1"/>
</dbReference>
<organism evidence="1 2">
    <name type="scientific">Sphingomonas sabuli</name>
    <dbReference type="NCBI Taxonomy" id="2764186"/>
    <lineage>
        <taxon>Bacteria</taxon>
        <taxon>Pseudomonadati</taxon>
        <taxon>Pseudomonadota</taxon>
        <taxon>Alphaproteobacteria</taxon>
        <taxon>Sphingomonadales</taxon>
        <taxon>Sphingomonadaceae</taxon>
        <taxon>Sphingomonas</taxon>
    </lineage>
</organism>
<sequence length="88" mass="9883">MTTYRRTSELLEAEVGDELVGLEPRLGHCFGLNSVAADVWRQLEQPQTFAALRDYLLTNYEVESEQCAHELRELLDEMAAKGLVAAEA</sequence>
<name>A0A7G9L450_9SPHN</name>
<dbReference type="Gene3D" id="1.10.10.1150">
    <property type="entry name" value="Coenzyme PQQ synthesis protein D (PqqD)"/>
    <property type="match status" value="1"/>
</dbReference>
<dbReference type="AlphaFoldDB" id="A0A7G9L450"/>